<dbReference type="InterPro" id="IPR019808">
    <property type="entry name" value="Histidine_triad_CS"/>
</dbReference>
<feature type="active site" description="Tele-AMP-histidine intermediate" evidence="1">
    <location>
        <position position="157"/>
    </location>
</feature>
<dbReference type="PRINTS" id="PR00332">
    <property type="entry name" value="HISTRIAD"/>
</dbReference>
<dbReference type="SUPFAM" id="SSF54197">
    <property type="entry name" value="HIT-like"/>
    <property type="match status" value="1"/>
</dbReference>
<evidence type="ECO:0000256" key="3">
    <source>
        <dbReference type="PROSITE-ProRule" id="PRU00464"/>
    </source>
</evidence>
<dbReference type="Pfam" id="PF01230">
    <property type="entry name" value="HIT"/>
    <property type="match status" value="1"/>
</dbReference>
<sequence length="211" mass="23345">MSLWGKALTDPRLCAAIVDRLTFGGASHVVTMRSDPRETRSRRPRRSCNALRVNDQRPEKCVFCAIVAGEAEASVAYADDRVVAFMDLGAVTPGHVLVVPRLHAIGLEDLDEETSTHVWRIGHRVGRALRRSGLRCEGVNVFLADGEAAFQEIFHFHLHVFPRFRGDSFRIDADWATRARHLLDEEASAVRQGLDVIDADAPPAAPANTEN</sequence>
<reference evidence="6" key="1">
    <citation type="submission" date="2016-10" db="EMBL/GenBank/DDBJ databases">
        <authorList>
            <person name="Varghese N."/>
            <person name="Submissions S."/>
        </authorList>
    </citation>
    <scope>NUCLEOTIDE SEQUENCE [LARGE SCALE GENOMIC DNA]</scope>
    <source>
        <strain evidence="6">DSM 44796</strain>
    </source>
</reference>
<dbReference type="GO" id="GO:0009117">
    <property type="term" value="P:nucleotide metabolic process"/>
    <property type="evidence" value="ECO:0007669"/>
    <property type="project" value="TreeGrafter"/>
</dbReference>
<dbReference type="InterPro" id="IPR011146">
    <property type="entry name" value="HIT-like"/>
</dbReference>
<evidence type="ECO:0000256" key="2">
    <source>
        <dbReference type="PIRSR" id="PIRSR601310-3"/>
    </source>
</evidence>
<name>A0A1G8SAS1_9PSEU</name>
<evidence type="ECO:0000259" key="4">
    <source>
        <dbReference type="PROSITE" id="PS51084"/>
    </source>
</evidence>
<dbReference type="PROSITE" id="PS00892">
    <property type="entry name" value="HIT_1"/>
    <property type="match status" value="1"/>
</dbReference>
<dbReference type="InterPro" id="IPR001310">
    <property type="entry name" value="Histidine_triad_HIT"/>
</dbReference>
<evidence type="ECO:0000256" key="1">
    <source>
        <dbReference type="PIRSR" id="PIRSR601310-1"/>
    </source>
</evidence>
<dbReference type="PANTHER" id="PTHR46648:SF1">
    <property type="entry name" value="ADENOSINE 5'-MONOPHOSPHORAMIDASE HNT1"/>
    <property type="match status" value="1"/>
</dbReference>
<feature type="short sequence motif" description="Histidine triad motif" evidence="2 3">
    <location>
        <begin position="155"/>
        <end position="159"/>
    </location>
</feature>
<dbReference type="PROSITE" id="PS51084">
    <property type="entry name" value="HIT_2"/>
    <property type="match status" value="1"/>
</dbReference>
<dbReference type="GO" id="GO:0016787">
    <property type="term" value="F:hydrolase activity"/>
    <property type="evidence" value="ECO:0007669"/>
    <property type="project" value="UniProtKB-KW"/>
</dbReference>
<evidence type="ECO:0000313" key="6">
    <source>
        <dbReference type="Proteomes" id="UP000199682"/>
    </source>
</evidence>
<proteinExistence type="predicted"/>
<dbReference type="Proteomes" id="UP000199682">
    <property type="component" value="Unassembled WGS sequence"/>
</dbReference>
<keyword evidence="5" id="KW-0378">Hydrolase</keyword>
<dbReference type="AlphaFoldDB" id="A0A1G8SAS1"/>
<dbReference type="EMBL" id="FNET01000001">
    <property type="protein sequence ID" value="SDJ26322.1"/>
    <property type="molecule type" value="Genomic_DNA"/>
</dbReference>
<organism evidence="5 6">
    <name type="scientific">Lentzea albidocapillata subsp. violacea</name>
    <dbReference type="NCBI Taxonomy" id="128104"/>
    <lineage>
        <taxon>Bacteria</taxon>
        <taxon>Bacillati</taxon>
        <taxon>Actinomycetota</taxon>
        <taxon>Actinomycetes</taxon>
        <taxon>Pseudonocardiales</taxon>
        <taxon>Pseudonocardiaceae</taxon>
        <taxon>Lentzea</taxon>
    </lineage>
</organism>
<feature type="domain" description="HIT" evidence="4">
    <location>
        <begin position="62"/>
        <end position="170"/>
    </location>
</feature>
<dbReference type="InterPro" id="IPR036265">
    <property type="entry name" value="HIT-like_sf"/>
</dbReference>
<evidence type="ECO:0000313" key="5">
    <source>
        <dbReference type="EMBL" id="SDJ26322.1"/>
    </source>
</evidence>
<accession>A0A1G8SAS1</accession>
<dbReference type="PANTHER" id="PTHR46648">
    <property type="entry name" value="HIT FAMILY PROTEIN 1"/>
    <property type="match status" value="1"/>
</dbReference>
<dbReference type="Gene3D" id="3.30.428.10">
    <property type="entry name" value="HIT-like"/>
    <property type="match status" value="1"/>
</dbReference>
<protein>
    <submittedName>
        <fullName evidence="5">Diadenosine tetraphosphate (Ap4A) hydrolase</fullName>
    </submittedName>
</protein>
<gene>
    <name evidence="5" type="ORF">SAMN04488074_101925</name>
</gene>